<dbReference type="AlphaFoldDB" id="A0A7Y5AYE2"/>
<feature type="compositionally biased region" description="Basic and acidic residues" evidence="1">
    <location>
        <begin position="189"/>
        <end position="200"/>
    </location>
</feature>
<dbReference type="InterPro" id="IPR036779">
    <property type="entry name" value="LysM_dom_sf"/>
</dbReference>
<feature type="region of interest" description="Disordered" evidence="1">
    <location>
        <begin position="96"/>
        <end position="200"/>
    </location>
</feature>
<feature type="compositionally biased region" description="Basic and acidic residues" evidence="1">
    <location>
        <begin position="1"/>
        <end position="13"/>
    </location>
</feature>
<dbReference type="SMART" id="SM00257">
    <property type="entry name" value="LysM"/>
    <property type="match status" value="1"/>
</dbReference>
<dbReference type="SUPFAM" id="SSF54106">
    <property type="entry name" value="LysM domain"/>
    <property type="match status" value="1"/>
</dbReference>
<accession>A0A7Y5AYE2</accession>
<sequence>MNKEDPYRDQAERLRKKIDRKQEKGDSGQKSALPPRSRIHQEKRKKNKWRVKYPVIRLLALFFILLPITIFSIYQYVSSDKSINTGLNAESEEIGSETVVFATNDEGEGTTIEAREEQETEKPEQAEKPENTKKAEESQEQDAASDQQEKQAPQKSDAEDKGSEPASNKQVNQTASESTDSSKTAETQEELKKEGRVVYHTVKPKETIFRIAMTYYKSQSGIEIIKQANNLPSNEIQTGQVLKIPLEQ</sequence>
<dbReference type="OrthoDB" id="2583609at2"/>
<gene>
    <name evidence="3" type="ORF">KIS1582_0048</name>
</gene>
<dbReference type="Proteomes" id="UP000465778">
    <property type="component" value="Unassembled WGS sequence"/>
</dbReference>
<evidence type="ECO:0000256" key="2">
    <source>
        <dbReference type="SAM" id="Phobius"/>
    </source>
</evidence>
<keyword evidence="2" id="KW-0812">Transmembrane</keyword>
<evidence type="ECO:0000313" key="3">
    <source>
        <dbReference type="EMBL" id="KAF0825909.1"/>
    </source>
</evidence>
<dbReference type="Gene3D" id="3.10.350.10">
    <property type="entry name" value="LysM domain"/>
    <property type="match status" value="1"/>
</dbReference>
<feature type="transmembrane region" description="Helical" evidence="2">
    <location>
        <begin position="55"/>
        <end position="77"/>
    </location>
</feature>
<feature type="compositionally biased region" description="Polar residues" evidence="1">
    <location>
        <begin position="165"/>
        <end position="185"/>
    </location>
</feature>
<feature type="compositionally biased region" description="Basic and acidic residues" evidence="1">
    <location>
        <begin position="113"/>
        <end position="137"/>
    </location>
</feature>
<proteinExistence type="predicted"/>
<dbReference type="EMBL" id="VDEM01000001">
    <property type="protein sequence ID" value="KAF0825909.1"/>
    <property type="molecule type" value="Genomic_DNA"/>
</dbReference>
<dbReference type="CDD" id="cd00118">
    <property type="entry name" value="LysM"/>
    <property type="match status" value="1"/>
</dbReference>
<dbReference type="RefSeq" id="WP_159343940.1">
    <property type="nucleotide sequence ID" value="NZ_JABVDD010000021.1"/>
</dbReference>
<comment type="caution">
    <text evidence="3">The sequence shown here is derived from an EMBL/GenBank/DDBJ whole genome shotgun (WGS) entry which is preliminary data.</text>
</comment>
<dbReference type="PROSITE" id="PS51782">
    <property type="entry name" value="LYSM"/>
    <property type="match status" value="1"/>
</dbReference>
<evidence type="ECO:0000313" key="4">
    <source>
        <dbReference type="Proteomes" id="UP000465778"/>
    </source>
</evidence>
<dbReference type="Pfam" id="PF01476">
    <property type="entry name" value="LysM"/>
    <property type="match status" value="1"/>
</dbReference>
<name>A0A7Y5AYE2_CYTFI</name>
<dbReference type="InterPro" id="IPR018392">
    <property type="entry name" value="LysM"/>
</dbReference>
<feature type="compositionally biased region" description="Polar residues" evidence="1">
    <location>
        <begin position="141"/>
        <end position="154"/>
    </location>
</feature>
<feature type="region of interest" description="Disordered" evidence="1">
    <location>
        <begin position="1"/>
        <end position="45"/>
    </location>
</feature>
<keyword evidence="2" id="KW-1133">Transmembrane helix</keyword>
<organism evidence="3 4">
    <name type="scientific">Cytobacillus firmus</name>
    <name type="common">Bacillus firmus</name>
    <dbReference type="NCBI Taxonomy" id="1399"/>
    <lineage>
        <taxon>Bacteria</taxon>
        <taxon>Bacillati</taxon>
        <taxon>Bacillota</taxon>
        <taxon>Bacilli</taxon>
        <taxon>Bacillales</taxon>
        <taxon>Bacillaceae</taxon>
        <taxon>Cytobacillus</taxon>
    </lineage>
</organism>
<protein>
    <submittedName>
        <fullName evidence="3">Uncharacterized protein</fullName>
    </submittedName>
</protein>
<reference evidence="3 4" key="1">
    <citation type="journal article" date="2020" name="G3 (Bethesda)">
        <title>Whole Genome Sequencing and Comparative Genomics of Two Nematicidal Bacillus Strains Reveals a Wide Range of Possible Virulence Factors.</title>
        <authorList>
            <person name="Susic N."/>
            <person name="Janezic S."/>
            <person name="Rupnik M."/>
            <person name="Geric Stare B."/>
        </authorList>
    </citation>
    <scope>NUCLEOTIDE SEQUENCE [LARGE SCALE GENOMIC DNA]</scope>
    <source>
        <strain evidence="3 4">I-1582</strain>
    </source>
</reference>
<keyword evidence="2" id="KW-0472">Membrane</keyword>
<evidence type="ECO:0000256" key="1">
    <source>
        <dbReference type="SAM" id="MobiDB-lite"/>
    </source>
</evidence>